<name>A0A1F5T102_9BACT</name>
<organism evidence="1 2">
    <name type="scientific">Candidatus Falkowbacteria bacterium RIFOXYC2_FULL_36_12</name>
    <dbReference type="NCBI Taxonomy" id="1798002"/>
    <lineage>
        <taxon>Bacteria</taxon>
        <taxon>Candidatus Falkowiibacteriota</taxon>
    </lineage>
</organism>
<dbReference type="EMBL" id="MFGJ01000002">
    <property type="protein sequence ID" value="OGF32637.1"/>
    <property type="molecule type" value="Genomic_DNA"/>
</dbReference>
<sequence length="147" mass="16349">MDTDSNFSYTCPTDWSLLTNLNYDGQVKTSECTKIYSGQISFDDGASIVIGFVPQTVADTVQVAGENFSDIILNDVKGQENVQVYSNNNFVGWYSLKNPQHTFQLIARLPATGGYYEIQALAMGDTKTDQEYKQMIDAIVATFQSEK</sequence>
<evidence type="ECO:0000313" key="2">
    <source>
        <dbReference type="Proteomes" id="UP000179001"/>
    </source>
</evidence>
<evidence type="ECO:0000313" key="1">
    <source>
        <dbReference type="EMBL" id="OGF32637.1"/>
    </source>
</evidence>
<accession>A0A1F5T102</accession>
<reference evidence="1 2" key="1">
    <citation type="journal article" date="2016" name="Nat. Commun.">
        <title>Thousands of microbial genomes shed light on interconnected biogeochemical processes in an aquifer system.</title>
        <authorList>
            <person name="Anantharaman K."/>
            <person name="Brown C.T."/>
            <person name="Hug L.A."/>
            <person name="Sharon I."/>
            <person name="Castelle C.J."/>
            <person name="Probst A.J."/>
            <person name="Thomas B.C."/>
            <person name="Singh A."/>
            <person name="Wilkins M.J."/>
            <person name="Karaoz U."/>
            <person name="Brodie E.L."/>
            <person name="Williams K.H."/>
            <person name="Hubbard S.S."/>
            <person name="Banfield J.F."/>
        </authorList>
    </citation>
    <scope>NUCLEOTIDE SEQUENCE [LARGE SCALE GENOMIC DNA]</scope>
</reference>
<protein>
    <recommendedName>
        <fullName evidence="3">PsbP C-terminal domain-containing protein</fullName>
    </recommendedName>
</protein>
<evidence type="ECO:0008006" key="3">
    <source>
        <dbReference type="Google" id="ProtNLM"/>
    </source>
</evidence>
<proteinExistence type="predicted"/>
<dbReference type="Proteomes" id="UP000179001">
    <property type="component" value="Unassembled WGS sequence"/>
</dbReference>
<comment type="caution">
    <text evidence="1">The sequence shown here is derived from an EMBL/GenBank/DDBJ whole genome shotgun (WGS) entry which is preliminary data.</text>
</comment>
<dbReference type="AlphaFoldDB" id="A0A1F5T102"/>
<gene>
    <name evidence="1" type="ORF">A2478_01125</name>
</gene>